<dbReference type="InterPro" id="IPR051094">
    <property type="entry name" value="Diverse_Catalytic_Enzymes"/>
</dbReference>
<dbReference type="InterPro" id="IPR006674">
    <property type="entry name" value="HD_domain"/>
</dbReference>
<dbReference type="GO" id="GO:0000166">
    <property type="term" value="F:nucleotide binding"/>
    <property type="evidence" value="ECO:0007669"/>
    <property type="project" value="UniProtKB-KW"/>
</dbReference>
<dbReference type="PANTHER" id="PTHR35795:SF1">
    <property type="entry name" value="BIS(5'-NUCLEOSYL)-TETRAPHOSPHATASE, SYMMETRICAL"/>
    <property type="match status" value="1"/>
</dbReference>
<dbReference type="InterPro" id="IPR003607">
    <property type="entry name" value="HD/PDEase_dom"/>
</dbReference>
<dbReference type="EC" id="3.6.1.41" evidence="1"/>
<comment type="catalytic activity">
    <reaction evidence="6">
        <text>P(1),P(4)-bis(5'-adenosyl) tetraphosphate + H2O = 2 ADP + 2 H(+)</text>
        <dbReference type="Rhea" id="RHEA:24252"/>
        <dbReference type="ChEBI" id="CHEBI:15377"/>
        <dbReference type="ChEBI" id="CHEBI:15378"/>
        <dbReference type="ChEBI" id="CHEBI:58141"/>
        <dbReference type="ChEBI" id="CHEBI:456216"/>
        <dbReference type="EC" id="3.6.1.41"/>
    </reaction>
</comment>
<sequence>MINSYTSWERADILKELKKQVKKTRFEHILRVEEKALELAEKYHADKEACQLAALLHDYAKDLDVKVVKKLQKEAHIDDEMLAYGSNVWHGPMAAYFAKEKFGITNPEILTAISQHTIGGREMSLVGKILFIADYIEEGRKFPGVKKARRLADKNIDRAVRYKVIQTLLHLVENEKKIYPETLEVYNQWV</sequence>
<evidence type="ECO:0000256" key="1">
    <source>
        <dbReference type="ARBA" id="ARBA00012506"/>
    </source>
</evidence>
<dbReference type="NCBIfam" id="TIGR00488">
    <property type="entry name" value="bis(5'-nucleosyl)-tetraphosphatase (symmetrical) YqeK"/>
    <property type="match status" value="1"/>
</dbReference>
<accession>A0A1S6IMP5</accession>
<feature type="domain" description="HD/PDEase" evidence="7">
    <location>
        <begin position="21"/>
        <end position="148"/>
    </location>
</feature>
<dbReference type="RefSeq" id="WP_159443126.1">
    <property type="nucleotide sequence ID" value="NZ_BBYN01000028.1"/>
</dbReference>
<dbReference type="SMART" id="SM00471">
    <property type="entry name" value="HDc"/>
    <property type="match status" value="1"/>
</dbReference>
<dbReference type="PANTHER" id="PTHR35795">
    <property type="entry name" value="SLR1885 PROTEIN"/>
    <property type="match status" value="1"/>
</dbReference>
<gene>
    <name evidence="8" type="ORF">BW727_100429</name>
</gene>
<evidence type="ECO:0000313" key="9">
    <source>
        <dbReference type="Proteomes" id="UP000188993"/>
    </source>
</evidence>
<name>A0A1S6IMP5_9LACT</name>
<evidence type="ECO:0000256" key="6">
    <source>
        <dbReference type="ARBA" id="ARBA00049417"/>
    </source>
</evidence>
<protein>
    <recommendedName>
        <fullName evidence="1">bis(5'-nucleosyl)-tetraphosphatase (symmetrical)</fullName>
        <ecNumber evidence="1">3.6.1.41</ecNumber>
    </recommendedName>
</protein>
<evidence type="ECO:0000259" key="7">
    <source>
        <dbReference type="SMART" id="SM00471"/>
    </source>
</evidence>
<evidence type="ECO:0000313" key="8">
    <source>
        <dbReference type="EMBL" id="AQS52822.1"/>
    </source>
</evidence>
<keyword evidence="5" id="KW-0408">Iron</keyword>
<dbReference type="STRING" id="708126.BW727_100429"/>
<dbReference type="EMBL" id="CP019728">
    <property type="protein sequence ID" value="AQS52822.1"/>
    <property type="molecule type" value="Genomic_DNA"/>
</dbReference>
<evidence type="ECO:0000256" key="2">
    <source>
        <dbReference type="ARBA" id="ARBA00022723"/>
    </source>
</evidence>
<dbReference type="Proteomes" id="UP000188993">
    <property type="component" value="Chromosome"/>
</dbReference>
<reference evidence="8 9" key="1">
    <citation type="journal article" date="2014" name="Int. J. Syst. Evol. Microbiol.">
        <title>Jeotgalibaca dankookensis gen. nov., sp. nov., a member of the family Carnobacteriaceae, isolated from seujeot (Korean traditional food).</title>
        <authorList>
            <person name="Lee D.G."/>
            <person name="Trujillo M.E."/>
            <person name="Kang H."/>
            <person name="Ahn T.Y."/>
        </authorList>
    </citation>
    <scope>NUCLEOTIDE SEQUENCE [LARGE SCALE GENOMIC DNA]</scope>
    <source>
        <strain evidence="8 9">EX-07</strain>
    </source>
</reference>
<organism evidence="8 9">
    <name type="scientific">Jeotgalibaca dankookensis</name>
    <dbReference type="NCBI Taxonomy" id="708126"/>
    <lineage>
        <taxon>Bacteria</taxon>
        <taxon>Bacillati</taxon>
        <taxon>Bacillota</taxon>
        <taxon>Bacilli</taxon>
        <taxon>Lactobacillales</taxon>
        <taxon>Carnobacteriaceae</taxon>
        <taxon>Jeotgalibaca</taxon>
    </lineage>
</organism>
<dbReference type="Gene3D" id="1.10.3210.10">
    <property type="entry name" value="Hypothetical protein af1432"/>
    <property type="match status" value="1"/>
</dbReference>
<dbReference type="InterPro" id="IPR005249">
    <property type="entry name" value="YqeK"/>
</dbReference>
<dbReference type="Pfam" id="PF01966">
    <property type="entry name" value="HD"/>
    <property type="match status" value="1"/>
</dbReference>
<dbReference type="AlphaFoldDB" id="A0A1S6IMP5"/>
<keyword evidence="4" id="KW-0378">Hydrolase</keyword>
<proteinExistence type="predicted"/>
<dbReference type="CDD" id="cd00077">
    <property type="entry name" value="HDc"/>
    <property type="match status" value="1"/>
</dbReference>
<keyword evidence="2" id="KW-0479">Metal-binding</keyword>
<evidence type="ECO:0000256" key="5">
    <source>
        <dbReference type="ARBA" id="ARBA00023004"/>
    </source>
</evidence>
<evidence type="ECO:0000256" key="4">
    <source>
        <dbReference type="ARBA" id="ARBA00022801"/>
    </source>
</evidence>
<evidence type="ECO:0000256" key="3">
    <source>
        <dbReference type="ARBA" id="ARBA00022741"/>
    </source>
</evidence>
<dbReference type="KEGG" id="jda:BW727_100429"/>
<dbReference type="SUPFAM" id="SSF109604">
    <property type="entry name" value="HD-domain/PDEase-like"/>
    <property type="match status" value="1"/>
</dbReference>
<dbReference type="OrthoDB" id="9782134at2"/>
<keyword evidence="9" id="KW-1185">Reference proteome</keyword>
<keyword evidence="3" id="KW-0547">Nucleotide-binding</keyword>
<dbReference type="GO" id="GO:0046872">
    <property type="term" value="F:metal ion binding"/>
    <property type="evidence" value="ECO:0007669"/>
    <property type="project" value="UniProtKB-KW"/>
</dbReference>
<dbReference type="GO" id="GO:0008803">
    <property type="term" value="F:bis(5'-nucleosyl)-tetraphosphatase (symmetrical) activity"/>
    <property type="evidence" value="ECO:0007669"/>
    <property type="project" value="UniProtKB-EC"/>
</dbReference>